<keyword evidence="3 5" id="KW-0732">Signal</keyword>
<feature type="chain" id="PRO_5047043896" evidence="5">
    <location>
        <begin position="20"/>
        <end position="262"/>
    </location>
</feature>
<comment type="caution">
    <text evidence="7">The sequence shown here is derived from an EMBL/GenBank/DDBJ whole genome shotgun (WGS) entry which is preliminary data.</text>
</comment>
<dbReference type="PANTHER" id="PTHR35936">
    <property type="entry name" value="MEMBRANE-BOUND LYTIC MUREIN TRANSGLYCOSYLASE F"/>
    <property type="match status" value="1"/>
</dbReference>
<feature type="signal peptide" evidence="5">
    <location>
        <begin position="1"/>
        <end position="19"/>
    </location>
</feature>
<protein>
    <submittedName>
        <fullName evidence="7">Amino acid ABC superfamily ATP binding cassette transporter, binding protein</fullName>
    </submittedName>
</protein>
<organism evidence="7 8">
    <name type="scientific">Thermobacillus xylanilyticus</name>
    <dbReference type="NCBI Taxonomy" id="76633"/>
    <lineage>
        <taxon>Bacteria</taxon>
        <taxon>Bacillati</taxon>
        <taxon>Bacillota</taxon>
        <taxon>Bacilli</taxon>
        <taxon>Bacillales</taxon>
        <taxon>Paenibacillaceae</taxon>
        <taxon>Thermobacillus</taxon>
    </lineage>
</organism>
<gene>
    <name evidence="7" type="primary">txxe 2196-yxeM</name>
    <name evidence="7" type="ORF">TXXE_11080</name>
</gene>
<reference evidence="7 8" key="1">
    <citation type="submission" date="2021-04" db="EMBL/GenBank/DDBJ databases">
        <authorList>
            <person name="Rakotoarivonina H."/>
        </authorList>
    </citation>
    <scope>NUCLEOTIDE SEQUENCE [LARGE SCALE GENOMIC DNA]</scope>
    <source>
        <strain evidence="7 8">XE</strain>
    </source>
</reference>
<feature type="domain" description="Solute-binding protein family 3/N-terminal" evidence="6">
    <location>
        <begin position="34"/>
        <end position="255"/>
    </location>
</feature>
<name>A0ABN7RWB8_THEXY</name>
<dbReference type="EMBL" id="CAJRAY010000049">
    <property type="protein sequence ID" value="CAG5087585.1"/>
    <property type="molecule type" value="Genomic_DNA"/>
</dbReference>
<dbReference type="PROSITE" id="PS01039">
    <property type="entry name" value="SBP_BACTERIAL_3"/>
    <property type="match status" value="1"/>
</dbReference>
<keyword evidence="8" id="KW-1185">Reference proteome</keyword>
<dbReference type="Pfam" id="PF00497">
    <property type="entry name" value="SBP_bac_3"/>
    <property type="match status" value="1"/>
</dbReference>
<accession>A0ABN7RWB8</accession>
<evidence type="ECO:0000256" key="5">
    <source>
        <dbReference type="SAM" id="SignalP"/>
    </source>
</evidence>
<evidence type="ECO:0000256" key="2">
    <source>
        <dbReference type="ARBA" id="ARBA00010333"/>
    </source>
</evidence>
<evidence type="ECO:0000256" key="4">
    <source>
        <dbReference type="RuleBase" id="RU003744"/>
    </source>
</evidence>
<evidence type="ECO:0000313" key="7">
    <source>
        <dbReference type="EMBL" id="CAG5087585.1"/>
    </source>
</evidence>
<evidence type="ECO:0000256" key="1">
    <source>
        <dbReference type="ARBA" id="ARBA00004196"/>
    </source>
</evidence>
<evidence type="ECO:0000313" key="8">
    <source>
        <dbReference type="Proteomes" id="UP000681526"/>
    </source>
</evidence>
<evidence type="ECO:0000256" key="3">
    <source>
        <dbReference type="ARBA" id="ARBA00022729"/>
    </source>
</evidence>
<evidence type="ECO:0000259" key="6">
    <source>
        <dbReference type="SMART" id="SM00062"/>
    </source>
</evidence>
<comment type="subcellular location">
    <subcellularLocation>
        <location evidence="1">Cell envelope</location>
    </subcellularLocation>
</comment>
<dbReference type="SMART" id="SM00062">
    <property type="entry name" value="PBPb"/>
    <property type="match status" value="1"/>
</dbReference>
<dbReference type="SUPFAM" id="SSF53850">
    <property type="entry name" value="Periplasmic binding protein-like II"/>
    <property type="match status" value="1"/>
</dbReference>
<dbReference type="Proteomes" id="UP000681526">
    <property type="component" value="Unassembled WGS sequence"/>
</dbReference>
<dbReference type="InterPro" id="IPR001638">
    <property type="entry name" value="Solute-binding_3/MltF_N"/>
</dbReference>
<dbReference type="InterPro" id="IPR018313">
    <property type="entry name" value="SBP_3_CS"/>
</dbReference>
<sequence length="262" mass="29051">MKKLYFTLAVVLLFSVLAAACSSGKSGGDDDKKVLRAGSTGQSFPNSYKDGDKLVGFDVEVLETIAANLGYTVEWVNTDFSGLMGQLETGKIDTVANVVAVTEERKQKFDFTVPYSYAGVAIVTHVDNTDINTLEDLKGKTVAGVLGSQNVKNLQNYDPEINVRTYENRDGAQNDVLNKRVDGYVQSKANLIAEINKNNLPLKFVGEPFHYEDVAFPFVKSEKNQKLIEQFNAEIEKLREDGTLKKLSEKYFYGEDVTTKSE</sequence>
<proteinExistence type="inferred from homology"/>
<dbReference type="RefSeq" id="WP_015256311.1">
    <property type="nucleotide sequence ID" value="NZ_CAJRAY010000049.1"/>
</dbReference>
<dbReference type="Gene3D" id="3.40.190.10">
    <property type="entry name" value="Periplasmic binding protein-like II"/>
    <property type="match status" value="2"/>
</dbReference>
<dbReference type="PROSITE" id="PS51257">
    <property type="entry name" value="PROKAR_LIPOPROTEIN"/>
    <property type="match status" value="1"/>
</dbReference>
<dbReference type="CDD" id="cd13709">
    <property type="entry name" value="PBP2_YxeM"/>
    <property type="match status" value="1"/>
</dbReference>
<comment type="similarity">
    <text evidence="2 4">Belongs to the bacterial solute-binding protein 3 family.</text>
</comment>
<dbReference type="PANTHER" id="PTHR35936:SF19">
    <property type="entry name" value="AMINO-ACID-BINDING PROTEIN YXEM-RELATED"/>
    <property type="match status" value="1"/>
</dbReference>